<comment type="similarity">
    <text evidence="2">Belongs to the phospholipase D family.</text>
</comment>
<evidence type="ECO:0000256" key="5">
    <source>
        <dbReference type="ARBA" id="ARBA00022963"/>
    </source>
</evidence>
<dbReference type="PANTHER" id="PTHR43856">
    <property type="entry name" value="CARDIOLIPIN HYDROLASE"/>
    <property type="match status" value="1"/>
</dbReference>
<dbReference type="PANTHER" id="PTHR43856:SF1">
    <property type="entry name" value="MITOCHONDRIAL CARDIOLIPIN HYDROLASE"/>
    <property type="match status" value="1"/>
</dbReference>
<evidence type="ECO:0000256" key="4">
    <source>
        <dbReference type="ARBA" id="ARBA00022801"/>
    </source>
</evidence>
<evidence type="ECO:0000259" key="7">
    <source>
        <dbReference type="PROSITE" id="PS50035"/>
    </source>
</evidence>
<keyword evidence="9" id="KW-1185">Reference proteome</keyword>
<sequence length="226" mass="26129">MEKLEQAFFQSFSDKLISRQEKQALKEILQAEKPDEHKKAWLRSRIFDWVHNELKDATSQQLLAWLEEANKLLAAAVHPATEEQVYFSPGEQCLQAIITHLQQAIDTIDICVFTISDDRIASQILSCYHAGKRMRIITDNEKLHDMGSDIKQLAQAGIPIMVDRTRDHMHHKFAILDSQIVLTGSYNWTRSAASHNHENILVTNHPGVVQQFEQEFNKLWKQLEVF</sequence>
<keyword evidence="4" id="KW-0378">Hydrolase</keyword>
<evidence type="ECO:0000256" key="2">
    <source>
        <dbReference type="ARBA" id="ARBA00008664"/>
    </source>
</evidence>
<feature type="domain" description="PLD phosphodiesterase" evidence="7">
    <location>
        <begin position="165"/>
        <end position="192"/>
    </location>
</feature>
<dbReference type="Proteomes" id="UP001168528">
    <property type="component" value="Unassembled WGS sequence"/>
</dbReference>
<dbReference type="InterPro" id="IPR051406">
    <property type="entry name" value="PLD_domain"/>
</dbReference>
<evidence type="ECO:0000256" key="6">
    <source>
        <dbReference type="ARBA" id="ARBA00023098"/>
    </source>
</evidence>
<keyword evidence="5" id="KW-0442">Lipid degradation</keyword>
<reference evidence="8" key="1">
    <citation type="submission" date="2023-07" db="EMBL/GenBank/DDBJ databases">
        <title>The genome sequence of Rhodocytophaga aerolata KACC 12507.</title>
        <authorList>
            <person name="Zhang X."/>
        </authorList>
    </citation>
    <scope>NUCLEOTIDE SEQUENCE</scope>
    <source>
        <strain evidence="8">KACC 12507</strain>
    </source>
</reference>
<evidence type="ECO:0000313" key="9">
    <source>
        <dbReference type="Proteomes" id="UP001168528"/>
    </source>
</evidence>
<dbReference type="InterPro" id="IPR001736">
    <property type="entry name" value="PLipase_D/transphosphatidylase"/>
</dbReference>
<dbReference type="PROSITE" id="PS50035">
    <property type="entry name" value="PLD"/>
    <property type="match status" value="1"/>
</dbReference>
<accession>A0ABT8R6A2</accession>
<dbReference type="SUPFAM" id="SSF56024">
    <property type="entry name" value="Phospholipase D/nuclease"/>
    <property type="match status" value="1"/>
</dbReference>
<comment type="caution">
    <text evidence="8">The sequence shown here is derived from an EMBL/GenBank/DDBJ whole genome shotgun (WGS) entry which is preliminary data.</text>
</comment>
<name>A0ABT8R6A2_9BACT</name>
<dbReference type="EC" id="3.1.4.4" evidence="3"/>
<evidence type="ECO:0000256" key="3">
    <source>
        <dbReference type="ARBA" id="ARBA00012027"/>
    </source>
</evidence>
<protein>
    <recommendedName>
        <fullName evidence="3">phospholipase D</fullName>
        <ecNumber evidence="3">3.1.4.4</ecNumber>
    </recommendedName>
</protein>
<dbReference type="InterPro" id="IPR025202">
    <property type="entry name" value="PLD-like_dom"/>
</dbReference>
<organism evidence="8 9">
    <name type="scientific">Rhodocytophaga aerolata</name>
    <dbReference type="NCBI Taxonomy" id="455078"/>
    <lineage>
        <taxon>Bacteria</taxon>
        <taxon>Pseudomonadati</taxon>
        <taxon>Bacteroidota</taxon>
        <taxon>Cytophagia</taxon>
        <taxon>Cytophagales</taxon>
        <taxon>Rhodocytophagaceae</taxon>
        <taxon>Rhodocytophaga</taxon>
    </lineage>
</organism>
<dbReference type="Pfam" id="PF13091">
    <property type="entry name" value="PLDc_2"/>
    <property type="match status" value="1"/>
</dbReference>
<keyword evidence="6" id="KW-0443">Lipid metabolism</keyword>
<dbReference type="EMBL" id="JAUKPO010000008">
    <property type="protein sequence ID" value="MDO1447635.1"/>
    <property type="molecule type" value="Genomic_DNA"/>
</dbReference>
<proteinExistence type="inferred from homology"/>
<dbReference type="RefSeq" id="WP_302038440.1">
    <property type="nucleotide sequence ID" value="NZ_JAUKPO010000008.1"/>
</dbReference>
<gene>
    <name evidence="8" type="ORF">Q0590_15300</name>
</gene>
<comment type="catalytic activity">
    <reaction evidence="1">
        <text>a 1,2-diacyl-sn-glycero-3-phosphocholine + H2O = a 1,2-diacyl-sn-glycero-3-phosphate + choline + H(+)</text>
        <dbReference type="Rhea" id="RHEA:14445"/>
        <dbReference type="ChEBI" id="CHEBI:15354"/>
        <dbReference type="ChEBI" id="CHEBI:15377"/>
        <dbReference type="ChEBI" id="CHEBI:15378"/>
        <dbReference type="ChEBI" id="CHEBI:57643"/>
        <dbReference type="ChEBI" id="CHEBI:58608"/>
        <dbReference type="EC" id="3.1.4.4"/>
    </reaction>
</comment>
<evidence type="ECO:0000313" key="8">
    <source>
        <dbReference type="EMBL" id="MDO1447635.1"/>
    </source>
</evidence>
<dbReference type="Gene3D" id="3.30.870.10">
    <property type="entry name" value="Endonuclease Chain A"/>
    <property type="match status" value="1"/>
</dbReference>
<evidence type="ECO:0000256" key="1">
    <source>
        <dbReference type="ARBA" id="ARBA00000798"/>
    </source>
</evidence>
<dbReference type="CDD" id="cd09171">
    <property type="entry name" value="PLDc_vPLD6_like"/>
    <property type="match status" value="1"/>
</dbReference>